<dbReference type="SUPFAM" id="SSF161084">
    <property type="entry name" value="MAPEG domain-like"/>
    <property type="match status" value="1"/>
</dbReference>
<dbReference type="Proteomes" id="UP001318040">
    <property type="component" value="Chromosome 61"/>
</dbReference>
<dbReference type="InterPro" id="IPR001129">
    <property type="entry name" value="Membr-assoc_MAPEG"/>
</dbReference>
<comment type="subcellular location">
    <subcellularLocation>
        <location evidence="1">Endoplasmic reticulum membrane</location>
        <topology evidence="1">Multi-pass membrane protein</topology>
    </subcellularLocation>
</comment>
<dbReference type="Pfam" id="PF01124">
    <property type="entry name" value="MAPEG"/>
    <property type="match status" value="1"/>
</dbReference>
<evidence type="ECO:0000313" key="9">
    <source>
        <dbReference type="RefSeq" id="XP_032832880.1"/>
    </source>
</evidence>
<dbReference type="GO" id="GO:0004464">
    <property type="term" value="F:leukotriene-C4 synthase activity"/>
    <property type="evidence" value="ECO:0007669"/>
    <property type="project" value="TreeGrafter"/>
</dbReference>
<evidence type="ECO:0000256" key="6">
    <source>
        <dbReference type="ARBA" id="ARBA00023136"/>
    </source>
</evidence>
<organism evidence="8 9">
    <name type="scientific">Petromyzon marinus</name>
    <name type="common">Sea lamprey</name>
    <dbReference type="NCBI Taxonomy" id="7757"/>
    <lineage>
        <taxon>Eukaryota</taxon>
        <taxon>Metazoa</taxon>
        <taxon>Chordata</taxon>
        <taxon>Craniata</taxon>
        <taxon>Vertebrata</taxon>
        <taxon>Cyclostomata</taxon>
        <taxon>Hyperoartia</taxon>
        <taxon>Petromyzontiformes</taxon>
        <taxon>Petromyzontidae</taxon>
        <taxon>Petromyzon</taxon>
    </lineage>
</organism>
<dbReference type="RefSeq" id="XP_032832880.1">
    <property type="nucleotide sequence ID" value="XM_032976989.1"/>
</dbReference>
<keyword evidence="3" id="KW-0434">Leukotriene biosynthesis</keyword>
<dbReference type="GeneID" id="116955723"/>
<dbReference type="GO" id="GO:0005635">
    <property type="term" value="C:nuclear envelope"/>
    <property type="evidence" value="ECO:0007669"/>
    <property type="project" value="TreeGrafter"/>
</dbReference>
<evidence type="ECO:0000256" key="4">
    <source>
        <dbReference type="ARBA" id="ARBA00022824"/>
    </source>
</evidence>
<keyword evidence="4" id="KW-0256">Endoplasmic reticulum</keyword>
<dbReference type="KEGG" id="pmrn:116955723"/>
<dbReference type="GO" id="GO:0005789">
    <property type="term" value="C:endoplasmic reticulum membrane"/>
    <property type="evidence" value="ECO:0007669"/>
    <property type="project" value="UniProtKB-SubCell"/>
</dbReference>
<proteinExistence type="predicted"/>
<evidence type="ECO:0000313" key="8">
    <source>
        <dbReference type="Proteomes" id="UP001318040"/>
    </source>
</evidence>
<name>A0AAJ7XFX8_PETMA</name>
<evidence type="ECO:0000256" key="3">
    <source>
        <dbReference type="ARBA" id="ARBA00022751"/>
    </source>
</evidence>
<protein>
    <submittedName>
        <fullName evidence="9">Microsomal glutathione S-transferase 2-like</fullName>
    </submittedName>
</protein>
<evidence type="ECO:0000256" key="2">
    <source>
        <dbReference type="ARBA" id="ARBA00022692"/>
    </source>
</evidence>
<dbReference type="InterPro" id="IPR050997">
    <property type="entry name" value="MAPEG"/>
</dbReference>
<dbReference type="InterPro" id="IPR023352">
    <property type="entry name" value="MAPEG-like_dom_sf"/>
</dbReference>
<dbReference type="GO" id="GO:0019370">
    <property type="term" value="P:leukotriene biosynthetic process"/>
    <property type="evidence" value="ECO:0007669"/>
    <property type="project" value="UniProtKB-KW"/>
</dbReference>
<feature type="transmembrane region" description="Helical" evidence="7">
    <location>
        <begin position="113"/>
        <end position="136"/>
    </location>
</feature>
<dbReference type="PROSITE" id="PS51257">
    <property type="entry name" value="PROKAR_LIPOPROTEIN"/>
    <property type="match status" value="1"/>
</dbReference>
<evidence type="ECO:0000256" key="5">
    <source>
        <dbReference type="ARBA" id="ARBA00022989"/>
    </source>
</evidence>
<keyword evidence="8" id="KW-1185">Reference proteome</keyword>
<dbReference type="Gene3D" id="1.20.120.550">
    <property type="entry name" value="Membrane associated eicosanoid/glutathione metabolism-like domain"/>
    <property type="match status" value="1"/>
</dbReference>
<dbReference type="GO" id="GO:0004602">
    <property type="term" value="F:glutathione peroxidase activity"/>
    <property type="evidence" value="ECO:0007669"/>
    <property type="project" value="TreeGrafter"/>
</dbReference>
<accession>A0AAJ7XFX8</accession>
<dbReference type="PRINTS" id="PR00488">
    <property type="entry name" value="5LPOXGNASEAP"/>
</dbReference>
<reference evidence="9" key="1">
    <citation type="submission" date="2025-08" db="UniProtKB">
        <authorList>
            <consortium name="RefSeq"/>
        </authorList>
    </citation>
    <scope>IDENTIFICATION</scope>
    <source>
        <tissue evidence="9">Sperm</tissue>
    </source>
</reference>
<dbReference type="GO" id="GO:0008047">
    <property type="term" value="F:enzyme activator activity"/>
    <property type="evidence" value="ECO:0007669"/>
    <property type="project" value="InterPro"/>
</dbReference>
<sequence length="160" mass="18312">MSARMEDVALLLATSVLSCWQNAYFLQMVVKMRRKYNIKHPFVTGNTELETVYRANQNLQDYYPIFLVTMWTAGLFTSSAAAAFIGLMYIVARYKYFKGYMGTDNKRVPGYFLAKRLMFSLSALSAVGLLNFALWWYCRVSLLDYLNLVAKAASALLLFV</sequence>
<keyword evidence="6 7" id="KW-0472">Membrane</keyword>
<keyword evidence="2 7" id="KW-0812">Transmembrane</keyword>
<dbReference type="PANTHER" id="PTHR10250:SF15">
    <property type="entry name" value="MICROSOMAL GLUTATHIONE S-TRANSFERASE-RELATED"/>
    <property type="match status" value="1"/>
</dbReference>
<gene>
    <name evidence="9" type="primary">LOC116955723</name>
</gene>
<dbReference type="GO" id="GO:0004364">
    <property type="term" value="F:glutathione transferase activity"/>
    <property type="evidence" value="ECO:0007669"/>
    <property type="project" value="TreeGrafter"/>
</dbReference>
<feature type="transmembrane region" description="Helical" evidence="7">
    <location>
        <begin position="62"/>
        <end position="92"/>
    </location>
</feature>
<evidence type="ECO:0000256" key="7">
    <source>
        <dbReference type="SAM" id="Phobius"/>
    </source>
</evidence>
<dbReference type="FunFam" id="1.20.120.550:FF:000003">
    <property type="entry name" value="Leukotriene C4 synthase"/>
    <property type="match status" value="1"/>
</dbReference>
<dbReference type="InterPro" id="IPR001446">
    <property type="entry name" value="5_LipOase_AP"/>
</dbReference>
<keyword evidence="5 7" id="KW-1133">Transmembrane helix</keyword>
<dbReference type="AlphaFoldDB" id="A0AAJ7XFX8"/>
<evidence type="ECO:0000256" key="1">
    <source>
        <dbReference type="ARBA" id="ARBA00004477"/>
    </source>
</evidence>
<dbReference type="PANTHER" id="PTHR10250">
    <property type="entry name" value="MICROSOMAL GLUTATHIONE S-TRANSFERASE"/>
    <property type="match status" value="1"/>
</dbReference>